<dbReference type="CDD" id="cd00609">
    <property type="entry name" value="AAT_like"/>
    <property type="match status" value="1"/>
</dbReference>
<evidence type="ECO:0000313" key="10">
    <source>
        <dbReference type="Proteomes" id="UP000682811"/>
    </source>
</evidence>
<dbReference type="InterPro" id="IPR036388">
    <property type="entry name" value="WH-like_DNA-bd_sf"/>
</dbReference>
<proteinExistence type="inferred from homology"/>
<protein>
    <submittedName>
        <fullName evidence="9">HTH-type transcriptional regulator YdeL</fullName>
    </submittedName>
</protein>
<keyword evidence="4" id="KW-0663">Pyridoxal phosphate</keyword>
<dbReference type="PROSITE" id="PS50949">
    <property type="entry name" value="HTH_GNTR"/>
    <property type="match status" value="1"/>
</dbReference>
<dbReference type="AlphaFoldDB" id="A0A920CRT5"/>
<dbReference type="PANTHER" id="PTHR46577">
    <property type="entry name" value="HTH-TYPE TRANSCRIPTIONAL REGULATORY PROTEIN GABR"/>
    <property type="match status" value="1"/>
</dbReference>
<evidence type="ECO:0000256" key="1">
    <source>
        <dbReference type="ARBA" id="ARBA00001933"/>
    </source>
</evidence>
<dbReference type="Gene3D" id="1.10.10.10">
    <property type="entry name" value="Winged helix-like DNA-binding domain superfamily/Winged helix DNA-binding domain"/>
    <property type="match status" value="1"/>
</dbReference>
<evidence type="ECO:0000256" key="5">
    <source>
        <dbReference type="ARBA" id="ARBA00023015"/>
    </source>
</evidence>
<dbReference type="InterPro" id="IPR015424">
    <property type="entry name" value="PyrdxlP-dep_Trfase"/>
</dbReference>
<dbReference type="SUPFAM" id="SSF46785">
    <property type="entry name" value="Winged helix' DNA-binding domain"/>
    <property type="match status" value="1"/>
</dbReference>
<dbReference type="GO" id="GO:0030170">
    <property type="term" value="F:pyridoxal phosphate binding"/>
    <property type="evidence" value="ECO:0007669"/>
    <property type="project" value="InterPro"/>
</dbReference>
<dbReference type="Gene3D" id="3.40.640.10">
    <property type="entry name" value="Type I PLP-dependent aspartate aminotransferase-like (Major domain)"/>
    <property type="match status" value="1"/>
</dbReference>
<keyword evidence="6" id="KW-0238">DNA-binding</keyword>
<keyword evidence="5" id="KW-0805">Transcription regulation</keyword>
<keyword evidence="3" id="KW-0808">Transferase</keyword>
<dbReference type="Pfam" id="PF00392">
    <property type="entry name" value="GntR"/>
    <property type="match status" value="1"/>
</dbReference>
<dbReference type="SMART" id="SM00345">
    <property type="entry name" value="HTH_GNTR"/>
    <property type="match status" value="1"/>
</dbReference>
<dbReference type="SUPFAM" id="SSF53383">
    <property type="entry name" value="PLP-dependent transferases"/>
    <property type="match status" value="1"/>
</dbReference>
<dbReference type="InterPro" id="IPR036390">
    <property type="entry name" value="WH_DNA-bd_sf"/>
</dbReference>
<comment type="similarity">
    <text evidence="2">In the C-terminal section; belongs to the class-I pyridoxal-phosphate-dependent aminotransferase family.</text>
</comment>
<keyword evidence="7" id="KW-0804">Transcription</keyword>
<dbReference type="InterPro" id="IPR051446">
    <property type="entry name" value="HTH_trans_reg/aminotransferase"/>
</dbReference>
<dbReference type="Proteomes" id="UP000682811">
    <property type="component" value="Unassembled WGS sequence"/>
</dbReference>
<name>A0A920CRT5_9BACL</name>
<comment type="cofactor">
    <cofactor evidence="1">
        <name>pyridoxal 5'-phosphate</name>
        <dbReference type="ChEBI" id="CHEBI:597326"/>
    </cofactor>
</comment>
<reference evidence="9 10" key="1">
    <citation type="submission" date="2021-03" db="EMBL/GenBank/DDBJ databases">
        <title>Antimicrobial resistance genes in bacteria isolated from Japanese honey, and their potential for conferring macrolide and lincosamide resistance in the American foulbrood pathogen Paenibacillus larvae.</title>
        <authorList>
            <person name="Okamoto M."/>
            <person name="Kumagai M."/>
            <person name="Kanamori H."/>
            <person name="Takamatsu D."/>
        </authorList>
    </citation>
    <scope>NUCLEOTIDE SEQUENCE [LARGE SCALE GENOMIC DNA]</scope>
    <source>
        <strain evidence="9 10">J34TS1</strain>
    </source>
</reference>
<sequence length="464" mass="52923">MRELLFHIDPSISVPRYVQVYRHLKIAILQGRILPDSKLPSIRNLAASLNLSRNTTQLAYEQLLAEGFIRSENKKGYYVEPLPLNHALPSGPREVRQQAVGEDPEDMIDFRLGAVDKNHFPLDKWRLLSNRALKDPSIYTYGDHQGDPLLRQSIADYLFRSRGVQAAAEQIIVGSSTQQLMYLLASILDKPFHSIGFEEPGYAGAKDVFRALSYTIEPVPVDHHGLHLPSLGQIKSRLLYVTPSHQFPLGMIMPIHHRLALLNWAEEKDGYIIEDDYDSEFRYKQKPIPAMFSLNNNDRVIYVGTFSKALLPSVRIGYLILPNSLLPRYAKKKNMFEPCASGIHQRTLHYFMEEGVWGAHIKKMRSIYKSKMAKIRDIVRQYAPANVQVNDTTMGMHIILTIQTDQTEDALIEKAARRRLKVYKTSLFYETPKNDGSVQLLLGFAGLTESEIERGLKKLLLDVL</sequence>
<dbReference type="GO" id="GO:0008483">
    <property type="term" value="F:transaminase activity"/>
    <property type="evidence" value="ECO:0007669"/>
    <property type="project" value="UniProtKB-KW"/>
</dbReference>
<dbReference type="PANTHER" id="PTHR46577:SF1">
    <property type="entry name" value="HTH-TYPE TRANSCRIPTIONAL REGULATORY PROTEIN GABR"/>
    <property type="match status" value="1"/>
</dbReference>
<evidence type="ECO:0000256" key="4">
    <source>
        <dbReference type="ARBA" id="ARBA00022898"/>
    </source>
</evidence>
<comment type="caution">
    <text evidence="9">The sequence shown here is derived from an EMBL/GenBank/DDBJ whole genome shotgun (WGS) entry which is preliminary data.</text>
</comment>
<feature type="domain" description="HTH gntR-type" evidence="8">
    <location>
        <begin position="14"/>
        <end position="82"/>
    </location>
</feature>
<dbReference type="PRINTS" id="PR00035">
    <property type="entry name" value="HTHGNTR"/>
</dbReference>
<evidence type="ECO:0000256" key="7">
    <source>
        <dbReference type="ARBA" id="ARBA00023163"/>
    </source>
</evidence>
<organism evidence="9 10">
    <name type="scientific">Paenibacillus azoreducens</name>
    <dbReference type="NCBI Taxonomy" id="116718"/>
    <lineage>
        <taxon>Bacteria</taxon>
        <taxon>Bacillati</taxon>
        <taxon>Bacillota</taxon>
        <taxon>Bacilli</taxon>
        <taxon>Bacillales</taxon>
        <taxon>Paenibacillaceae</taxon>
        <taxon>Paenibacillus</taxon>
    </lineage>
</organism>
<evidence type="ECO:0000259" key="8">
    <source>
        <dbReference type="PROSITE" id="PS50949"/>
    </source>
</evidence>
<dbReference type="InterPro" id="IPR015421">
    <property type="entry name" value="PyrdxlP-dep_Trfase_major"/>
</dbReference>
<gene>
    <name evidence="9" type="primary">ydeL</name>
    <name evidence="9" type="ORF">J34TS1_33450</name>
</gene>
<evidence type="ECO:0000256" key="3">
    <source>
        <dbReference type="ARBA" id="ARBA00022576"/>
    </source>
</evidence>
<dbReference type="RefSeq" id="WP_212979208.1">
    <property type="nucleotide sequence ID" value="NZ_AP025343.1"/>
</dbReference>
<dbReference type="Pfam" id="PF00155">
    <property type="entry name" value="Aminotran_1_2"/>
    <property type="match status" value="1"/>
</dbReference>
<keyword evidence="3" id="KW-0032">Aminotransferase</keyword>
<dbReference type="GO" id="GO:0003700">
    <property type="term" value="F:DNA-binding transcription factor activity"/>
    <property type="evidence" value="ECO:0007669"/>
    <property type="project" value="InterPro"/>
</dbReference>
<dbReference type="EMBL" id="BORT01000014">
    <property type="protein sequence ID" value="GIO48580.1"/>
    <property type="molecule type" value="Genomic_DNA"/>
</dbReference>
<keyword evidence="10" id="KW-1185">Reference proteome</keyword>
<accession>A0A920CRT5</accession>
<evidence type="ECO:0000256" key="2">
    <source>
        <dbReference type="ARBA" id="ARBA00005384"/>
    </source>
</evidence>
<dbReference type="InterPro" id="IPR004839">
    <property type="entry name" value="Aminotransferase_I/II_large"/>
</dbReference>
<dbReference type="InterPro" id="IPR000524">
    <property type="entry name" value="Tscrpt_reg_HTH_GntR"/>
</dbReference>
<evidence type="ECO:0000256" key="6">
    <source>
        <dbReference type="ARBA" id="ARBA00023125"/>
    </source>
</evidence>
<evidence type="ECO:0000313" key="9">
    <source>
        <dbReference type="EMBL" id="GIO48580.1"/>
    </source>
</evidence>
<dbReference type="GO" id="GO:0003677">
    <property type="term" value="F:DNA binding"/>
    <property type="evidence" value="ECO:0007669"/>
    <property type="project" value="UniProtKB-KW"/>
</dbReference>
<dbReference type="CDD" id="cd07377">
    <property type="entry name" value="WHTH_GntR"/>
    <property type="match status" value="1"/>
</dbReference>